<dbReference type="CDD" id="cd07247">
    <property type="entry name" value="SgaA_N_like"/>
    <property type="match status" value="1"/>
</dbReference>
<comment type="caution">
    <text evidence="2">The sequence shown here is derived from an EMBL/GenBank/DDBJ whole genome shotgun (WGS) entry which is preliminary data.</text>
</comment>
<evidence type="ECO:0000313" key="3">
    <source>
        <dbReference type="Proteomes" id="UP000436801"/>
    </source>
</evidence>
<feature type="domain" description="VOC" evidence="1">
    <location>
        <begin position="137"/>
        <end position="254"/>
    </location>
</feature>
<dbReference type="Pfam" id="PF00903">
    <property type="entry name" value="Glyoxalase"/>
    <property type="match status" value="2"/>
</dbReference>
<dbReference type="Gene3D" id="3.10.180.10">
    <property type="entry name" value="2,3-Dihydroxybiphenyl 1,2-Dioxygenase, domain 1"/>
    <property type="match status" value="2"/>
</dbReference>
<dbReference type="Proteomes" id="UP000436801">
    <property type="component" value="Unassembled WGS sequence"/>
</dbReference>
<evidence type="ECO:0000313" key="2">
    <source>
        <dbReference type="EMBL" id="MWC43252.1"/>
    </source>
</evidence>
<dbReference type="InterPro" id="IPR052164">
    <property type="entry name" value="Anthracycline_SecMetBiosynth"/>
</dbReference>
<feature type="domain" description="VOC" evidence="1">
    <location>
        <begin position="7"/>
        <end position="122"/>
    </location>
</feature>
<name>A0A6N8LW19_9SPHN</name>
<dbReference type="OrthoDB" id="9793039at2"/>
<dbReference type="SUPFAM" id="SSF54593">
    <property type="entry name" value="Glyoxalase/Bleomycin resistance protein/Dihydroxybiphenyl dioxygenase"/>
    <property type="match status" value="2"/>
</dbReference>
<dbReference type="PANTHER" id="PTHR33993:SF14">
    <property type="entry name" value="GB|AAF24581.1"/>
    <property type="match status" value="1"/>
</dbReference>
<dbReference type="PROSITE" id="PS51819">
    <property type="entry name" value="VOC"/>
    <property type="match status" value="2"/>
</dbReference>
<dbReference type="AlphaFoldDB" id="A0A6N8LW19"/>
<dbReference type="InterPro" id="IPR029068">
    <property type="entry name" value="Glyas_Bleomycin-R_OHBP_Dase"/>
</dbReference>
<dbReference type="InterPro" id="IPR037523">
    <property type="entry name" value="VOC_core"/>
</dbReference>
<accession>A0A6N8LW19</accession>
<dbReference type="EMBL" id="WSUT01000005">
    <property type="protein sequence ID" value="MWC43252.1"/>
    <property type="molecule type" value="Genomic_DNA"/>
</dbReference>
<reference evidence="2 3" key="1">
    <citation type="submission" date="2019-12" db="EMBL/GenBank/DDBJ databases">
        <authorList>
            <person name="Zheng J."/>
        </authorList>
    </citation>
    <scope>NUCLEOTIDE SEQUENCE [LARGE SCALE GENOMIC DNA]</scope>
    <source>
        <strain evidence="2 3">DSM 27347</strain>
    </source>
</reference>
<gene>
    <name evidence="2" type="ORF">GQR91_06190</name>
</gene>
<dbReference type="InterPro" id="IPR004360">
    <property type="entry name" value="Glyas_Fos-R_dOase_dom"/>
</dbReference>
<sequence length="257" mass="27240">MADTMGAFIWYELIADDVDAAAAFYGDVMGWRVADGGVPGMDYRIFHAPDGDAVGGLLARPPVMEAGGRWFGYVQVDDADAAVARAVDGGGACLMPATTIPQAGRIALLTDPHGTPFYVMDPEADDSTAFQNSTDARPGHMVWNELTAPDDDAAITFYAQQFGWRQEGAMPMGELGDYRFIHDGPTCIGAVMGPVPGTVPGWQFYTLVPDIDAALARIVATGGQPLQGPDEIPGGSFSLVAQDPWGVRFGLVGDRRP</sequence>
<dbReference type="PANTHER" id="PTHR33993">
    <property type="entry name" value="GLYOXALASE-RELATED"/>
    <property type="match status" value="1"/>
</dbReference>
<proteinExistence type="predicted"/>
<organism evidence="2 3">
    <name type="scientific">Sphingomonas carotinifaciens</name>
    <dbReference type="NCBI Taxonomy" id="1166323"/>
    <lineage>
        <taxon>Bacteria</taxon>
        <taxon>Pseudomonadati</taxon>
        <taxon>Pseudomonadota</taxon>
        <taxon>Alphaproteobacteria</taxon>
        <taxon>Sphingomonadales</taxon>
        <taxon>Sphingomonadaceae</taxon>
        <taxon>Sphingomonas</taxon>
    </lineage>
</organism>
<protein>
    <submittedName>
        <fullName evidence="2">VOC family protein</fullName>
    </submittedName>
</protein>
<evidence type="ECO:0000259" key="1">
    <source>
        <dbReference type="PROSITE" id="PS51819"/>
    </source>
</evidence>